<keyword evidence="2" id="KW-1185">Reference proteome</keyword>
<reference evidence="1" key="1">
    <citation type="submission" date="2021-10" db="EMBL/GenBank/DDBJ databases">
        <title>Melipona bicolor Genome sequencing and assembly.</title>
        <authorList>
            <person name="Araujo N.S."/>
            <person name="Arias M.C."/>
        </authorList>
    </citation>
    <scope>NUCLEOTIDE SEQUENCE</scope>
    <source>
        <strain evidence="1">USP_2M_L1-L4_2017</strain>
        <tissue evidence="1">Whole body</tissue>
    </source>
</reference>
<accession>A0AA40GEL0</accession>
<name>A0AA40GEL0_9HYME</name>
<proteinExistence type="predicted"/>
<gene>
    <name evidence="1" type="ORF">K0M31_000946</name>
</gene>
<evidence type="ECO:0000313" key="2">
    <source>
        <dbReference type="Proteomes" id="UP001177670"/>
    </source>
</evidence>
<organism evidence="1 2">
    <name type="scientific">Melipona bicolor</name>
    <dbReference type="NCBI Taxonomy" id="60889"/>
    <lineage>
        <taxon>Eukaryota</taxon>
        <taxon>Metazoa</taxon>
        <taxon>Ecdysozoa</taxon>
        <taxon>Arthropoda</taxon>
        <taxon>Hexapoda</taxon>
        <taxon>Insecta</taxon>
        <taxon>Pterygota</taxon>
        <taxon>Neoptera</taxon>
        <taxon>Endopterygota</taxon>
        <taxon>Hymenoptera</taxon>
        <taxon>Apocrita</taxon>
        <taxon>Aculeata</taxon>
        <taxon>Apoidea</taxon>
        <taxon>Anthophila</taxon>
        <taxon>Apidae</taxon>
        <taxon>Melipona</taxon>
    </lineage>
</organism>
<dbReference type="Proteomes" id="UP001177670">
    <property type="component" value="Unassembled WGS sequence"/>
</dbReference>
<sequence>MSEPGCNLVSEGTAGQNGNTVSTGRCVCGPSVPWCPNEPRPYDYATRRECTLNLAAKMNYGE</sequence>
<evidence type="ECO:0000313" key="1">
    <source>
        <dbReference type="EMBL" id="KAK1136388.1"/>
    </source>
</evidence>
<dbReference type="AlphaFoldDB" id="A0AA40GEL0"/>
<comment type="caution">
    <text evidence="1">The sequence shown here is derived from an EMBL/GenBank/DDBJ whole genome shotgun (WGS) entry which is preliminary data.</text>
</comment>
<dbReference type="EMBL" id="JAHYIQ010000001">
    <property type="protein sequence ID" value="KAK1136388.1"/>
    <property type="molecule type" value="Genomic_DNA"/>
</dbReference>
<protein>
    <submittedName>
        <fullName evidence="1">Uncharacterized protein</fullName>
    </submittedName>
</protein>